<dbReference type="Gene3D" id="3.20.20.80">
    <property type="entry name" value="Glycosidases"/>
    <property type="match status" value="1"/>
</dbReference>
<dbReference type="InterPro" id="IPR001579">
    <property type="entry name" value="Glyco_hydro_18_chit_AS"/>
</dbReference>
<dbReference type="SMART" id="SM00636">
    <property type="entry name" value="Glyco_18"/>
    <property type="match status" value="1"/>
</dbReference>
<evidence type="ECO:0000256" key="9">
    <source>
        <dbReference type="SAM" id="SignalP"/>
    </source>
</evidence>
<sequence length="573" mass="62068">MSVHPSPIRRGAAAMSSVLLLAPMSVLLGGPAAADTSAPDTTSTANTANSAQAPLEVTHTERARWPSGYQAGITIANPGTEDVGSWTLEIELPDDASIHQLWNASVTETSDNTYEITPPHWGGSVPAGGEYSFGYNGAFSDGDTELVSCTINGLPCSGTEPDPEYRQVGYFTQWGAEDEGYLVRDLVETGQAEQLTHLNYAFVNLDEDGRCFATDAEGEGEAYSDYGRTYTAEESVDGVADDPDADLRGNFNQLRKLKEMYPELEVHLAIGGWEWSTYFSNAALPENREASVESCIDMYLRGNLPELNDAGGDGAAAGLFDGIDLDWEWPGSPGAPGNVVREEDRENFTALVQEYRDQLDDLEDETGNSYGLSAFVPANEQAIDAGYELDQLMDNFDFINTQGYDLYGAWSPTTGHQGNLHPAENDPLDSPRGAATVVQEYLDRGVEPEDIVMGVPFYGRGWQGVDPGPNGDGLWQDHEGAAPGEREDGYNDFHVLEDLASSGQFELYRDEEAGTAWIYDGDQLWNYDDAIAIAQKAAWVRDAGLSGAMVWSLDGDNADGALMTALHEELNGH</sequence>
<feature type="domain" description="CBM2" evidence="10">
    <location>
        <begin position="48"/>
        <end position="159"/>
    </location>
</feature>
<dbReference type="InterPro" id="IPR029070">
    <property type="entry name" value="Chitinase_insertion_sf"/>
</dbReference>
<dbReference type="GO" id="GO:0016787">
    <property type="term" value="F:hydrolase activity"/>
    <property type="evidence" value="ECO:0007669"/>
    <property type="project" value="UniProtKB-KW"/>
</dbReference>
<evidence type="ECO:0000256" key="7">
    <source>
        <dbReference type="RuleBase" id="RU004453"/>
    </source>
</evidence>
<keyword evidence="3 6" id="KW-0378">Hydrolase</keyword>
<dbReference type="InterPro" id="IPR017853">
    <property type="entry name" value="GH"/>
</dbReference>
<evidence type="ECO:0000256" key="1">
    <source>
        <dbReference type="ARBA" id="ARBA00000822"/>
    </source>
</evidence>
<feature type="region of interest" description="Disordered" evidence="8">
    <location>
        <begin position="32"/>
        <end position="51"/>
    </location>
</feature>
<dbReference type="PROSITE" id="PS01095">
    <property type="entry name" value="GH18_1"/>
    <property type="match status" value="1"/>
</dbReference>
<keyword evidence="9" id="KW-0732">Signal</keyword>
<dbReference type="SUPFAM" id="SSF51445">
    <property type="entry name" value="(Trans)glycosidases"/>
    <property type="match status" value="1"/>
</dbReference>
<gene>
    <name evidence="12" type="ORF">RIF23_09315</name>
</gene>
<dbReference type="Pfam" id="PF00553">
    <property type="entry name" value="CBM_2"/>
    <property type="match status" value="1"/>
</dbReference>
<keyword evidence="4" id="KW-0624">Polysaccharide degradation</keyword>
<dbReference type="Proteomes" id="UP001250214">
    <property type="component" value="Unassembled WGS sequence"/>
</dbReference>
<evidence type="ECO:0000313" key="12">
    <source>
        <dbReference type="EMBL" id="MDS1270493.1"/>
    </source>
</evidence>
<protein>
    <recommendedName>
        <fullName evidence="2">chitinase</fullName>
        <ecNumber evidence="2">3.2.1.14</ecNumber>
    </recommendedName>
</protein>
<dbReference type="PROSITE" id="PS51910">
    <property type="entry name" value="GH18_2"/>
    <property type="match status" value="1"/>
</dbReference>
<evidence type="ECO:0000256" key="3">
    <source>
        <dbReference type="ARBA" id="ARBA00022801"/>
    </source>
</evidence>
<evidence type="ECO:0000256" key="2">
    <source>
        <dbReference type="ARBA" id="ARBA00012729"/>
    </source>
</evidence>
<dbReference type="Pfam" id="PF00704">
    <property type="entry name" value="Glyco_hydro_18"/>
    <property type="match status" value="1"/>
</dbReference>
<feature type="chain" id="PRO_5046039434" description="chitinase" evidence="9">
    <location>
        <begin position="35"/>
        <end position="573"/>
    </location>
</feature>
<evidence type="ECO:0000259" key="11">
    <source>
        <dbReference type="PROSITE" id="PS51910"/>
    </source>
</evidence>
<evidence type="ECO:0000256" key="5">
    <source>
        <dbReference type="ARBA" id="ARBA00023295"/>
    </source>
</evidence>
<dbReference type="SUPFAM" id="SSF54556">
    <property type="entry name" value="Chitinase insertion domain"/>
    <property type="match status" value="1"/>
</dbReference>
<keyword evidence="4" id="KW-0146">Chitin degradation</keyword>
<comment type="caution">
    <text evidence="12">The sequence shown here is derived from an EMBL/GenBank/DDBJ whole genome shotgun (WGS) entry which is preliminary data.</text>
</comment>
<keyword evidence="4" id="KW-0119">Carbohydrate metabolism</keyword>
<evidence type="ECO:0000256" key="6">
    <source>
        <dbReference type="RuleBase" id="RU000489"/>
    </source>
</evidence>
<dbReference type="PANTHER" id="PTHR11177:SF317">
    <property type="entry name" value="CHITINASE 12-RELATED"/>
    <property type="match status" value="1"/>
</dbReference>
<dbReference type="SUPFAM" id="SSF49384">
    <property type="entry name" value="Carbohydrate-binding domain"/>
    <property type="match status" value="1"/>
</dbReference>
<evidence type="ECO:0000313" key="13">
    <source>
        <dbReference type="Proteomes" id="UP001250214"/>
    </source>
</evidence>
<dbReference type="InterPro" id="IPR050314">
    <property type="entry name" value="Glycosyl_Hydrlase_18"/>
</dbReference>
<dbReference type="InterPro" id="IPR012291">
    <property type="entry name" value="CBM2_carb-bd_dom_sf"/>
</dbReference>
<feature type="domain" description="GH18" evidence="11">
    <location>
        <begin position="165"/>
        <end position="573"/>
    </location>
</feature>
<dbReference type="InterPro" id="IPR011583">
    <property type="entry name" value="Chitinase_II/V-like_cat"/>
</dbReference>
<reference evidence="13" key="1">
    <citation type="submission" date="2023-07" db="EMBL/GenBank/DDBJ databases">
        <title>Novel species in the genus Lipingzhangella isolated from Sambhar Salt Lake.</title>
        <authorList>
            <person name="Jiya N."/>
            <person name="Kajale S."/>
            <person name="Sharma A."/>
        </authorList>
    </citation>
    <scope>NUCLEOTIDE SEQUENCE [LARGE SCALE GENOMIC DNA]</scope>
    <source>
        <strain evidence="13">LS1_29</strain>
    </source>
</reference>
<dbReference type="CDD" id="cd06548">
    <property type="entry name" value="GH18_chitinase"/>
    <property type="match status" value="1"/>
</dbReference>
<evidence type="ECO:0000256" key="8">
    <source>
        <dbReference type="SAM" id="MobiDB-lite"/>
    </source>
</evidence>
<organism evidence="12 13">
    <name type="scientific">Lipingzhangella rawalii</name>
    <dbReference type="NCBI Taxonomy" id="2055835"/>
    <lineage>
        <taxon>Bacteria</taxon>
        <taxon>Bacillati</taxon>
        <taxon>Actinomycetota</taxon>
        <taxon>Actinomycetes</taxon>
        <taxon>Streptosporangiales</taxon>
        <taxon>Nocardiopsidaceae</taxon>
        <taxon>Lipingzhangella</taxon>
    </lineage>
</organism>
<dbReference type="PROSITE" id="PS51173">
    <property type="entry name" value="CBM2"/>
    <property type="match status" value="1"/>
</dbReference>
<evidence type="ECO:0000259" key="10">
    <source>
        <dbReference type="PROSITE" id="PS51173"/>
    </source>
</evidence>
<proteinExistence type="inferred from homology"/>
<keyword evidence="13" id="KW-1185">Reference proteome</keyword>
<dbReference type="Gene3D" id="3.10.50.10">
    <property type="match status" value="1"/>
</dbReference>
<dbReference type="EC" id="3.2.1.14" evidence="2"/>
<comment type="catalytic activity">
    <reaction evidence="1">
        <text>Random endo-hydrolysis of N-acetyl-beta-D-glucosaminide (1-&gt;4)-beta-linkages in chitin and chitodextrins.</text>
        <dbReference type="EC" id="3.2.1.14"/>
    </reaction>
</comment>
<name>A0ABU2H5A3_9ACTN</name>
<feature type="signal peptide" evidence="9">
    <location>
        <begin position="1"/>
        <end position="34"/>
    </location>
</feature>
<dbReference type="InterPro" id="IPR008965">
    <property type="entry name" value="CBM2/CBM3_carb-bd_dom_sf"/>
</dbReference>
<dbReference type="SMART" id="SM00637">
    <property type="entry name" value="CBD_II"/>
    <property type="match status" value="1"/>
</dbReference>
<accession>A0ABU2H5A3</accession>
<dbReference type="EMBL" id="JAVLVT010000003">
    <property type="protein sequence ID" value="MDS1270493.1"/>
    <property type="molecule type" value="Genomic_DNA"/>
</dbReference>
<evidence type="ECO:0000256" key="4">
    <source>
        <dbReference type="ARBA" id="ARBA00023024"/>
    </source>
</evidence>
<keyword evidence="5 6" id="KW-0326">Glycosidase</keyword>
<dbReference type="Gene3D" id="2.60.40.290">
    <property type="match status" value="1"/>
</dbReference>
<dbReference type="RefSeq" id="WP_310911998.1">
    <property type="nucleotide sequence ID" value="NZ_JAVLVT010000003.1"/>
</dbReference>
<dbReference type="InterPro" id="IPR001223">
    <property type="entry name" value="Glyco_hydro18_cat"/>
</dbReference>
<comment type="similarity">
    <text evidence="7">Belongs to the glycosyl hydrolase 18 family.</text>
</comment>
<dbReference type="InterPro" id="IPR001919">
    <property type="entry name" value="CBD2"/>
</dbReference>
<dbReference type="PANTHER" id="PTHR11177">
    <property type="entry name" value="CHITINASE"/>
    <property type="match status" value="1"/>
</dbReference>